<keyword evidence="2" id="KW-1133">Transmembrane helix</keyword>
<evidence type="ECO:0000313" key="3">
    <source>
        <dbReference type="EMBL" id="MCH93721.1"/>
    </source>
</evidence>
<feature type="transmembrane region" description="Helical" evidence="2">
    <location>
        <begin position="106"/>
        <end position="123"/>
    </location>
</feature>
<keyword evidence="2" id="KW-0812">Transmembrane</keyword>
<comment type="caution">
    <text evidence="3">The sequence shown here is derived from an EMBL/GenBank/DDBJ whole genome shotgun (WGS) entry which is preliminary data.</text>
</comment>
<proteinExistence type="predicted"/>
<keyword evidence="4" id="KW-1185">Reference proteome</keyword>
<feature type="region of interest" description="Disordered" evidence="1">
    <location>
        <begin position="33"/>
        <end position="54"/>
    </location>
</feature>
<dbReference type="Proteomes" id="UP000265520">
    <property type="component" value="Unassembled WGS sequence"/>
</dbReference>
<keyword evidence="2" id="KW-0472">Membrane</keyword>
<name>A0A392N1W8_9FABA</name>
<evidence type="ECO:0000313" key="4">
    <source>
        <dbReference type="Proteomes" id="UP000265520"/>
    </source>
</evidence>
<sequence>DGNEVKVINNIVEQVSRKFDRVPLHNALSHAVPDVSQTSPSTPDVSQTSQSTPDVSQVILQNSNKVFQAETMWRLVGLMSSVVGLLCYALSPSFNRLYGRWKPFKFFLYGSLSLAIFTTILFARKTSISTQHVQLKTFTSFAVLLIISVYSFFYDKAVNGKPEILSVVSNAAFALVSLSLHKLINFGFEIGVFSYFLGCFTVQLFTINWMLILIAIFFGCPLFVMHSSLNSRLEVASGSQVIHSSSNSILAVDSGGQHIVGIDS</sequence>
<feature type="non-terminal residue" evidence="3">
    <location>
        <position position="1"/>
    </location>
</feature>
<organism evidence="3 4">
    <name type="scientific">Trifolium medium</name>
    <dbReference type="NCBI Taxonomy" id="97028"/>
    <lineage>
        <taxon>Eukaryota</taxon>
        <taxon>Viridiplantae</taxon>
        <taxon>Streptophyta</taxon>
        <taxon>Embryophyta</taxon>
        <taxon>Tracheophyta</taxon>
        <taxon>Spermatophyta</taxon>
        <taxon>Magnoliopsida</taxon>
        <taxon>eudicotyledons</taxon>
        <taxon>Gunneridae</taxon>
        <taxon>Pentapetalae</taxon>
        <taxon>rosids</taxon>
        <taxon>fabids</taxon>
        <taxon>Fabales</taxon>
        <taxon>Fabaceae</taxon>
        <taxon>Papilionoideae</taxon>
        <taxon>50 kb inversion clade</taxon>
        <taxon>NPAAA clade</taxon>
        <taxon>Hologalegina</taxon>
        <taxon>IRL clade</taxon>
        <taxon>Trifolieae</taxon>
        <taxon>Trifolium</taxon>
    </lineage>
</organism>
<dbReference type="EMBL" id="LXQA010025641">
    <property type="protein sequence ID" value="MCH93721.1"/>
    <property type="molecule type" value="Genomic_DNA"/>
</dbReference>
<protein>
    <submittedName>
        <fullName evidence="3">Exocyst complex component EXO70B1-like</fullName>
    </submittedName>
</protein>
<accession>A0A392N1W8</accession>
<feature type="transmembrane region" description="Helical" evidence="2">
    <location>
        <begin position="135"/>
        <end position="153"/>
    </location>
</feature>
<feature type="transmembrane region" description="Helical" evidence="2">
    <location>
        <begin position="75"/>
        <end position="94"/>
    </location>
</feature>
<feature type="transmembrane region" description="Helical" evidence="2">
    <location>
        <begin position="196"/>
        <end position="224"/>
    </location>
</feature>
<dbReference type="AlphaFoldDB" id="A0A392N1W8"/>
<evidence type="ECO:0000256" key="2">
    <source>
        <dbReference type="SAM" id="Phobius"/>
    </source>
</evidence>
<feature type="compositionally biased region" description="Polar residues" evidence="1">
    <location>
        <begin position="35"/>
        <end position="54"/>
    </location>
</feature>
<reference evidence="3 4" key="1">
    <citation type="journal article" date="2018" name="Front. Plant Sci.">
        <title>Red Clover (Trifolium pratense) and Zigzag Clover (T. medium) - A Picture of Genomic Similarities and Differences.</title>
        <authorList>
            <person name="Dluhosova J."/>
            <person name="Istvanek J."/>
            <person name="Nedelnik J."/>
            <person name="Repkova J."/>
        </authorList>
    </citation>
    <scope>NUCLEOTIDE SEQUENCE [LARGE SCALE GENOMIC DNA]</scope>
    <source>
        <strain evidence="4">cv. 10/8</strain>
        <tissue evidence="3">Leaf</tissue>
    </source>
</reference>
<evidence type="ECO:0000256" key="1">
    <source>
        <dbReference type="SAM" id="MobiDB-lite"/>
    </source>
</evidence>
<feature type="transmembrane region" description="Helical" evidence="2">
    <location>
        <begin position="165"/>
        <end position="184"/>
    </location>
</feature>